<accession>A0A067TN40</accession>
<dbReference type="AlphaFoldDB" id="A0A067TN40"/>
<reference evidence="3" key="1">
    <citation type="journal article" date="2014" name="Proc. Natl. Acad. Sci. U.S.A.">
        <title>Extensive sampling of basidiomycete genomes demonstrates inadequacy of the white-rot/brown-rot paradigm for wood decay fungi.</title>
        <authorList>
            <person name="Riley R."/>
            <person name="Salamov A.A."/>
            <person name="Brown D.W."/>
            <person name="Nagy L.G."/>
            <person name="Floudas D."/>
            <person name="Held B.W."/>
            <person name="Levasseur A."/>
            <person name="Lombard V."/>
            <person name="Morin E."/>
            <person name="Otillar R."/>
            <person name="Lindquist E.A."/>
            <person name="Sun H."/>
            <person name="LaButti K.M."/>
            <person name="Schmutz J."/>
            <person name="Jabbour D."/>
            <person name="Luo H."/>
            <person name="Baker S.E."/>
            <person name="Pisabarro A.G."/>
            <person name="Walton J.D."/>
            <person name="Blanchette R.A."/>
            <person name="Henrissat B."/>
            <person name="Martin F."/>
            <person name="Cullen D."/>
            <person name="Hibbett D.S."/>
            <person name="Grigoriev I.V."/>
        </authorList>
    </citation>
    <scope>NUCLEOTIDE SEQUENCE [LARGE SCALE GENOMIC DNA]</scope>
    <source>
        <strain evidence="3">CBS 339.88</strain>
    </source>
</reference>
<organism evidence="2 3">
    <name type="scientific">Galerina marginata (strain CBS 339.88)</name>
    <dbReference type="NCBI Taxonomy" id="685588"/>
    <lineage>
        <taxon>Eukaryota</taxon>
        <taxon>Fungi</taxon>
        <taxon>Dikarya</taxon>
        <taxon>Basidiomycota</taxon>
        <taxon>Agaricomycotina</taxon>
        <taxon>Agaricomycetes</taxon>
        <taxon>Agaricomycetidae</taxon>
        <taxon>Agaricales</taxon>
        <taxon>Agaricineae</taxon>
        <taxon>Strophariaceae</taxon>
        <taxon>Galerina</taxon>
    </lineage>
</organism>
<proteinExistence type="predicted"/>
<dbReference type="OrthoDB" id="3070464at2759"/>
<gene>
    <name evidence="2" type="ORF">GALMADRAFT_206135</name>
</gene>
<feature type="compositionally biased region" description="Acidic residues" evidence="1">
    <location>
        <begin position="342"/>
        <end position="355"/>
    </location>
</feature>
<dbReference type="HOGENOM" id="CLU_706049_0_0_1"/>
<feature type="compositionally biased region" description="Low complexity" evidence="1">
    <location>
        <begin position="50"/>
        <end position="71"/>
    </location>
</feature>
<protein>
    <submittedName>
        <fullName evidence="2">Uncharacterized protein</fullName>
    </submittedName>
</protein>
<evidence type="ECO:0000313" key="3">
    <source>
        <dbReference type="Proteomes" id="UP000027222"/>
    </source>
</evidence>
<keyword evidence="3" id="KW-1185">Reference proteome</keyword>
<feature type="region of interest" description="Disordered" evidence="1">
    <location>
        <begin position="311"/>
        <end position="391"/>
    </location>
</feature>
<sequence>MVKGGKAKVGPDGKTKHQRYLEKNREKIYAANALRKRETRRRSKEAAAVTLTTSDSTSNLTLSTSHNSSTDPSPAQQAIHNLLEDYTKFRDHVERWDMRCRDVINFVDKSSDFLVGWSFATPFPQTGALGKINKLSEEGFKLISRGRRLLAKLSSEISRYLESWEQVMNLVIQIAGSLEPRCLSTTLRKPQNGFIMSQPNEILVFAYVAGVKPGYLQLRGQLEGGILYPSRNFRLSLGLGIQLESDGCQSSNRYMVYRPFERPHWQIARLFTGEIVEPGMFLIYRPFGYLDEYCDGLPTLVRELYRSLSQASRSPIQPQIPPRYRENTPLPLPPKYPQDDKFEGDEEDYDTEDEYYAMLNPRSDDPEEEEQDEEDRRSELSGEESNDLDLW</sequence>
<feature type="compositionally biased region" description="Acidic residues" evidence="1">
    <location>
        <begin position="381"/>
        <end position="391"/>
    </location>
</feature>
<dbReference type="EMBL" id="KL142368">
    <property type="protein sequence ID" value="KDR84576.1"/>
    <property type="molecule type" value="Genomic_DNA"/>
</dbReference>
<name>A0A067TN40_GALM3</name>
<feature type="region of interest" description="Disordered" evidence="1">
    <location>
        <begin position="36"/>
        <end position="75"/>
    </location>
</feature>
<evidence type="ECO:0000313" key="2">
    <source>
        <dbReference type="EMBL" id="KDR84576.1"/>
    </source>
</evidence>
<evidence type="ECO:0000256" key="1">
    <source>
        <dbReference type="SAM" id="MobiDB-lite"/>
    </source>
</evidence>
<dbReference type="Proteomes" id="UP000027222">
    <property type="component" value="Unassembled WGS sequence"/>
</dbReference>